<dbReference type="EMBL" id="WTYL01000004">
    <property type="protein sequence ID" value="MXP45594.1"/>
    <property type="molecule type" value="Genomic_DNA"/>
</dbReference>
<gene>
    <name evidence="4" type="ORF">GRI65_14165</name>
</gene>
<keyword evidence="5" id="KW-1185">Reference proteome</keyword>
<dbReference type="InterPro" id="IPR008929">
    <property type="entry name" value="Chondroitin_lyas"/>
</dbReference>
<evidence type="ECO:0000256" key="2">
    <source>
        <dbReference type="ARBA" id="ARBA00023239"/>
    </source>
</evidence>
<organism evidence="4 5">
    <name type="scientific">Allopontixanthobacter sediminis</name>
    <dbReference type="NCBI Taxonomy" id="1689985"/>
    <lineage>
        <taxon>Bacteria</taxon>
        <taxon>Pseudomonadati</taxon>
        <taxon>Pseudomonadota</taxon>
        <taxon>Alphaproteobacteria</taxon>
        <taxon>Sphingomonadales</taxon>
        <taxon>Erythrobacteraceae</taxon>
        <taxon>Allopontixanthobacter</taxon>
    </lineage>
</organism>
<name>A0A845B621_9SPHN</name>
<evidence type="ECO:0000256" key="1">
    <source>
        <dbReference type="ARBA" id="ARBA00022729"/>
    </source>
</evidence>
<comment type="caution">
    <text evidence="4">The sequence shown here is derived from an EMBL/GenBank/DDBJ whole genome shotgun (WGS) entry which is preliminary data.</text>
</comment>
<dbReference type="SUPFAM" id="SSF48230">
    <property type="entry name" value="Chondroitin AC/alginate lyase"/>
    <property type="match status" value="1"/>
</dbReference>
<feature type="domain" description="Alginate lyase" evidence="3">
    <location>
        <begin position="81"/>
        <end position="361"/>
    </location>
</feature>
<dbReference type="Proteomes" id="UP000431922">
    <property type="component" value="Unassembled WGS sequence"/>
</dbReference>
<dbReference type="Gene3D" id="1.50.10.100">
    <property type="entry name" value="Chondroitin AC/alginate lyase"/>
    <property type="match status" value="1"/>
</dbReference>
<accession>A0A845B621</accession>
<protein>
    <submittedName>
        <fullName evidence="4">Alginate lyase</fullName>
    </submittedName>
</protein>
<reference evidence="4 5" key="1">
    <citation type="submission" date="2019-12" db="EMBL/GenBank/DDBJ databases">
        <title>Genomic-based taxomic classification of the family Erythrobacteraceae.</title>
        <authorList>
            <person name="Xu L."/>
        </authorList>
    </citation>
    <scope>NUCLEOTIDE SEQUENCE [LARGE SCALE GENOMIC DNA]</scope>
    <source>
        <strain evidence="4 5">KCTC 42453</strain>
    </source>
</reference>
<keyword evidence="2 4" id="KW-0456">Lyase</keyword>
<sequence>MLLFAMPAGLSAQESGAKVPALVLADGAPRCRGSAGYAADFEGRRTFLWRPQWLESIRQDPAAVKAVTDAGDKAIGGPLYSVTDKPQPVPGASPNEYASIGPYWWPDPKKADGTPYIRRDGEVNPQRNGPEFDKDRLRNLARDVRALSLAAYVSGDERYSSRAAELVRRWFLDPATRMSPNMNFAQGIPGRVDGRAEGIIEASDLATIAEAVGLIEPTGALSREELAGLRQWYADFAMWMATSENGEAEMLKTNNHGVFYDFYLAQFALFAGLEGTARSVVDSFLDFRLGAQMDRQGRFIEELKRTRSWHYSHFVVIGAAKLATIGECLDRDLWNSQLSDGRSLQTARSFLLRYAGNPESWPFSDIDLSGGKLGRMRLTAMQTEQLFERESLSGGADALP</sequence>
<dbReference type="GO" id="GO:0042597">
    <property type="term" value="C:periplasmic space"/>
    <property type="evidence" value="ECO:0007669"/>
    <property type="project" value="InterPro"/>
</dbReference>
<evidence type="ECO:0000259" key="3">
    <source>
        <dbReference type="Pfam" id="PF05426"/>
    </source>
</evidence>
<dbReference type="GO" id="GO:0016829">
    <property type="term" value="F:lyase activity"/>
    <property type="evidence" value="ECO:0007669"/>
    <property type="project" value="UniProtKB-KW"/>
</dbReference>
<dbReference type="InterPro" id="IPR008397">
    <property type="entry name" value="Alginate_lyase_dom"/>
</dbReference>
<keyword evidence="1" id="KW-0732">Signal</keyword>
<evidence type="ECO:0000313" key="5">
    <source>
        <dbReference type="Proteomes" id="UP000431922"/>
    </source>
</evidence>
<dbReference type="AlphaFoldDB" id="A0A845B621"/>
<dbReference type="Pfam" id="PF05426">
    <property type="entry name" value="Alginate_lyase"/>
    <property type="match status" value="1"/>
</dbReference>
<evidence type="ECO:0000313" key="4">
    <source>
        <dbReference type="EMBL" id="MXP45594.1"/>
    </source>
</evidence>
<proteinExistence type="predicted"/>